<dbReference type="InterPro" id="IPR003961">
    <property type="entry name" value="FN3_dom"/>
</dbReference>
<dbReference type="AlphaFoldDB" id="A0A813BBU1"/>
<dbReference type="CDD" id="cd00063">
    <property type="entry name" value="FN3"/>
    <property type="match status" value="1"/>
</dbReference>
<evidence type="ECO:0008006" key="3">
    <source>
        <dbReference type="Google" id="ProtNLM"/>
    </source>
</evidence>
<sequence>MPPLATGLLDGCVYVFQVRVGNGKTWSEWSHTSSPFLFQVPPPIPPTAASLKAQKTVTVEVMSATAARVVWGDFKPAPGLTLLEYEVRATPRQEGNPRAKAFPSQAVTFQHRYRGGFIQHELLNLLPFTSYTFSVQARYPKVGMRLWSGQQVTEPVVLEPAVAYQDPPTPLPVPDTSAATDEEDSVCCEAIIEFPAEEEEGVQYDLEYAFVLGDDLDTAEMRVANTLWRSPREVTMLGSHGVT</sequence>
<dbReference type="Gene3D" id="2.60.40.10">
    <property type="entry name" value="Immunoglobulins"/>
    <property type="match status" value="1"/>
</dbReference>
<protein>
    <recommendedName>
        <fullName evidence="3">Fibronectin type-III domain-containing protein</fullName>
    </recommendedName>
</protein>
<feature type="non-terminal residue" evidence="1">
    <location>
        <position position="1"/>
    </location>
</feature>
<accession>A0A813BBU1</accession>
<proteinExistence type="predicted"/>
<dbReference type="SUPFAM" id="SSF49265">
    <property type="entry name" value="Fibronectin type III"/>
    <property type="match status" value="1"/>
</dbReference>
<name>A0A813BBU1_9DINO</name>
<evidence type="ECO:0000313" key="1">
    <source>
        <dbReference type="EMBL" id="CAE7899305.1"/>
    </source>
</evidence>
<organism evidence="1 2">
    <name type="scientific">Symbiodinium necroappetens</name>
    <dbReference type="NCBI Taxonomy" id="1628268"/>
    <lineage>
        <taxon>Eukaryota</taxon>
        <taxon>Sar</taxon>
        <taxon>Alveolata</taxon>
        <taxon>Dinophyceae</taxon>
        <taxon>Suessiales</taxon>
        <taxon>Symbiodiniaceae</taxon>
        <taxon>Symbiodinium</taxon>
    </lineage>
</organism>
<dbReference type="InterPro" id="IPR036116">
    <property type="entry name" value="FN3_sf"/>
</dbReference>
<reference evidence="1" key="1">
    <citation type="submission" date="2021-02" db="EMBL/GenBank/DDBJ databases">
        <authorList>
            <person name="Dougan E. K."/>
            <person name="Rhodes N."/>
            <person name="Thang M."/>
            <person name="Chan C."/>
        </authorList>
    </citation>
    <scope>NUCLEOTIDE SEQUENCE</scope>
</reference>
<dbReference type="Proteomes" id="UP000601435">
    <property type="component" value="Unassembled WGS sequence"/>
</dbReference>
<keyword evidence="2" id="KW-1185">Reference proteome</keyword>
<comment type="caution">
    <text evidence="1">The sequence shown here is derived from an EMBL/GenBank/DDBJ whole genome shotgun (WGS) entry which is preliminary data.</text>
</comment>
<evidence type="ECO:0000313" key="2">
    <source>
        <dbReference type="Proteomes" id="UP000601435"/>
    </source>
</evidence>
<dbReference type="EMBL" id="CAJNJA010069898">
    <property type="protein sequence ID" value="CAE7899305.1"/>
    <property type="molecule type" value="Genomic_DNA"/>
</dbReference>
<gene>
    <name evidence="1" type="ORF">SNEC2469_LOCUS30212</name>
</gene>
<dbReference type="InterPro" id="IPR013783">
    <property type="entry name" value="Ig-like_fold"/>
</dbReference>
<dbReference type="OrthoDB" id="446722at2759"/>